<keyword evidence="2" id="KW-1185">Reference proteome</keyword>
<evidence type="ECO:0000313" key="2">
    <source>
        <dbReference type="Proteomes" id="UP000070404"/>
    </source>
</evidence>
<dbReference type="PATRIC" id="fig|1698281.3.peg.493"/>
<dbReference type="GO" id="GO:0046917">
    <property type="term" value="F:triphosphoribosyl-dephospho-CoA synthase activity"/>
    <property type="evidence" value="ECO:0007669"/>
    <property type="project" value="InterPro"/>
</dbReference>
<reference evidence="1 2" key="1">
    <citation type="journal article" date="2016" name="Sci. Rep.">
        <title>Metabolic traits of an uncultured archaeal lineage -MSBL1- from brine pools of the Red Sea.</title>
        <authorList>
            <person name="Mwirichia R."/>
            <person name="Alam I."/>
            <person name="Rashid M."/>
            <person name="Vinu M."/>
            <person name="Ba-Alawi W."/>
            <person name="Anthony Kamau A."/>
            <person name="Kamanda Ngugi D."/>
            <person name="Goker M."/>
            <person name="Klenk H.P."/>
            <person name="Bajic V."/>
            <person name="Stingl U."/>
        </authorList>
    </citation>
    <scope>NUCLEOTIDE SEQUENCE [LARGE SCALE GENOMIC DNA]</scope>
    <source>
        <strain evidence="1">SCGC-AAA382C18</strain>
    </source>
</reference>
<dbReference type="AlphaFoldDB" id="A0A133VI82"/>
<dbReference type="Gene3D" id="1.10.4200.10">
    <property type="entry name" value="Triphosphoribosyl-dephospho-CoA protein"/>
    <property type="match status" value="1"/>
</dbReference>
<accession>A0A133VI82</accession>
<dbReference type="Pfam" id="PF01874">
    <property type="entry name" value="CitG"/>
    <property type="match status" value="1"/>
</dbReference>
<dbReference type="GO" id="GO:0005524">
    <property type="term" value="F:ATP binding"/>
    <property type="evidence" value="ECO:0007669"/>
    <property type="project" value="InterPro"/>
</dbReference>
<evidence type="ECO:0000313" key="1">
    <source>
        <dbReference type="EMBL" id="KXB06137.1"/>
    </source>
</evidence>
<dbReference type="EMBL" id="LHYF01000049">
    <property type="protein sequence ID" value="KXB06137.1"/>
    <property type="molecule type" value="Genomic_DNA"/>
</dbReference>
<dbReference type="PANTHER" id="PTHR42280">
    <property type="entry name" value="CITG FAMILY PROTEIN"/>
    <property type="match status" value="1"/>
</dbReference>
<gene>
    <name evidence="1" type="ORF">AKJ52_02525</name>
</gene>
<organism evidence="1 2">
    <name type="scientific">candidate division MSBL1 archaeon SCGC-AAA382C18</name>
    <dbReference type="NCBI Taxonomy" id="1698281"/>
    <lineage>
        <taxon>Archaea</taxon>
        <taxon>Methanobacteriati</taxon>
        <taxon>Methanobacteriota</taxon>
        <taxon>candidate division MSBL1</taxon>
    </lineage>
</organism>
<dbReference type="PANTHER" id="PTHR42280:SF1">
    <property type="entry name" value="CITG FAMILY PROTEIN"/>
    <property type="match status" value="1"/>
</dbReference>
<dbReference type="InterPro" id="IPR002736">
    <property type="entry name" value="CitG"/>
</dbReference>
<sequence length="241" mass="26678">MLLFVPLSAAAGKTFIEDGKLDIQKLRKNFGQIMKSTTSQDGLNTCKAIQTAMGIEPTETKSQDTTWLGKVKDCGLNLADENLGEKLKKRDISLYDLMETSSKWDGIARELTTRMKVSFETGFPALKRVYKEIQDINIAVVHTFLEILSKHPDTFIARKVGLEATNNVAEAVEIGMKKSRKVSSRADRILQAGGLKTERGKEKLEKLDEDLHKENGKLNPGTTADLTASSTMIAILDGLKY</sequence>
<protein>
    <recommendedName>
        <fullName evidence="3">ATP--dephospho-CoA triphosphoribosyl transferase CitG</fullName>
    </recommendedName>
</protein>
<comment type="caution">
    <text evidence="1">The sequence shown here is derived from an EMBL/GenBank/DDBJ whole genome shotgun (WGS) entry which is preliminary data.</text>
</comment>
<proteinExistence type="predicted"/>
<evidence type="ECO:0008006" key="3">
    <source>
        <dbReference type="Google" id="ProtNLM"/>
    </source>
</evidence>
<dbReference type="Proteomes" id="UP000070404">
    <property type="component" value="Unassembled WGS sequence"/>
</dbReference>
<name>A0A133VI82_9EURY</name>